<dbReference type="SUPFAM" id="SSF56784">
    <property type="entry name" value="HAD-like"/>
    <property type="match status" value="1"/>
</dbReference>
<dbReference type="EMBL" id="BARS01009953">
    <property type="protein sequence ID" value="GAF81914.1"/>
    <property type="molecule type" value="Genomic_DNA"/>
</dbReference>
<dbReference type="AlphaFoldDB" id="X0SLK4"/>
<evidence type="ECO:0000313" key="1">
    <source>
        <dbReference type="EMBL" id="GAF81914.1"/>
    </source>
</evidence>
<organism evidence="1">
    <name type="scientific">marine sediment metagenome</name>
    <dbReference type="NCBI Taxonomy" id="412755"/>
    <lineage>
        <taxon>unclassified sequences</taxon>
        <taxon>metagenomes</taxon>
        <taxon>ecological metagenomes</taxon>
    </lineage>
</organism>
<dbReference type="InterPro" id="IPR041492">
    <property type="entry name" value="HAD_2"/>
</dbReference>
<dbReference type="Gene3D" id="1.10.150.240">
    <property type="entry name" value="Putative phosphatase, domain 2"/>
    <property type="match status" value="1"/>
</dbReference>
<dbReference type="PANTHER" id="PTHR18901:SF38">
    <property type="entry name" value="PSEUDOURIDINE-5'-PHOSPHATASE"/>
    <property type="match status" value="1"/>
</dbReference>
<evidence type="ECO:0008006" key="2">
    <source>
        <dbReference type="Google" id="ProtNLM"/>
    </source>
</evidence>
<accession>X0SLK4</accession>
<dbReference type="InterPro" id="IPR036412">
    <property type="entry name" value="HAD-like_sf"/>
</dbReference>
<dbReference type="InterPro" id="IPR023214">
    <property type="entry name" value="HAD_sf"/>
</dbReference>
<protein>
    <recommendedName>
        <fullName evidence="2">Phosphatase</fullName>
    </recommendedName>
</protein>
<dbReference type="Gene3D" id="3.40.50.1000">
    <property type="entry name" value="HAD superfamily/HAD-like"/>
    <property type="match status" value="1"/>
</dbReference>
<dbReference type="PANTHER" id="PTHR18901">
    <property type="entry name" value="2-DEOXYGLUCOSE-6-PHOSPHATE PHOSPHATASE 2"/>
    <property type="match status" value="1"/>
</dbReference>
<name>X0SLK4_9ZZZZ</name>
<comment type="caution">
    <text evidence="1">The sequence shown here is derived from an EMBL/GenBank/DDBJ whole genome shotgun (WGS) entry which is preliminary data.</text>
</comment>
<feature type="non-terminal residue" evidence="1">
    <location>
        <position position="121"/>
    </location>
</feature>
<sequence>MLKAIIFDVDGIIAETESIHLKAFQKTFDSFKINLTPEYHRSLIGSTVKDNIVKINKDFNIDVDVEEYAKVRNEEYISLLEKNTIRPNQGLKEILLWGKKNRIKLGICSSSKKTMVVKVLE</sequence>
<dbReference type="Pfam" id="PF13419">
    <property type="entry name" value="HAD_2"/>
    <property type="match status" value="1"/>
</dbReference>
<dbReference type="InterPro" id="IPR023198">
    <property type="entry name" value="PGP-like_dom2"/>
</dbReference>
<proteinExistence type="predicted"/>
<gene>
    <name evidence="1" type="ORF">S01H1_18594</name>
</gene>
<reference evidence="1" key="1">
    <citation type="journal article" date="2014" name="Front. Microbiol.">
        <title>High frequency of phylogenetically diverse reductive dehalogenase-homologous genes in deep subseafloor sedimentary metagenomes.</title>
        <authorList>
            <person name="Kawai M."/>
            <person name="Futagami T."/>
            <person name="Toyoda A."/>
            <person name="Takaki Y."/>
            <person name="Nishi S."/>
            <person name="Hori S."/>
            <person name="Arai W."/>
            <person name="Tsubouchi T."/>
            <person name="Morono Y."/>
            <person name="Uchiyama I."/>
            <person name="Ito T."/>
            <person name="Fujiyama A."/>
            <person name="Inagaki F."/>
            <person name="Takami H."/>
        </authorList>
    </citation>
    <scope>NUCLEOTIDE SEQUENCE</scope>
    <source>
        <strain evidence="1">Expedition CK06-06</strain>
    </source>
</reference>